<evidence type="ECO:0000313" key="1">
    <source>
        <dbReference type="EMBL" id="VFJ92692.1"/>
    </source>
</evidence>
<accession>A0A450UJF5</accession>
<protein>
    <submittedName>
        <fullName evidence="1">Uncharacterized protein</fullName>
    </submittedName>
</protein>
<dbReference type="AlphaFoldDB" id="A0A450UJF5"/>
<gene>
    <name evidence="1" type="ORF">BECKLFY1418B_GA0070995_10385</name>
</gene>
<proteinExistence type="predicted"/>
<dbReference type="EMBL" id="CAADFF010000038">
    <property type="protein sequence ID" value="VFJ92692.1"/>
    <property type="molecule type" value="Genomic_DNA"/>
</dbReference>
<reference evidence="1" key="1">
    <citation type="submission" date="2019-02" db="EMBL/GenBank/DDBJ databases">
        <authorList>
            <person name="Gruber-Vodicka R. H."/>
            <person name="Seah K. B. B."/>
        </authorList>
    </citation>
    <scope>NUCLEOTIDE SEQUENCE</scope>
    <source>
        <strain evidence="1">BECK_M7</strain>
    </source>
</reference>
<sequence>MSLWRLHVSRSFERSIRQIPKEYQRRIVAWHNEHAGGISDPADLDKVA</sequence>
<organism evidence="1">
    <name type="scientific">Candidatus Kentrum sp. LFY</name>
    <dbReference type="NCBI Taxonomy" id="2126342"/>
    <lineage>
        <taxon>Bacteria</taxon>
        <taxon>Pseudomonadati</taxon>
        <taxon>Pseudomonadota</taxon>
        <taxon>Gammaproteobacteria</taxon>
        <taxon>Candidatus Kentrum</taxon>
    </lineage>
</organism>
<name>A0A450UJF5_9GAMM</name>